<protein>
    <submittedName>
        <fullName evidence="2">VOC family protein</fullName>
    </submittedName>
</protein>
<dbReference type="PANTHER" id="PTHR36437:SF2">
    <property type="entry name" value="GLYOXALASE_BLEOMYCIN RESISTANCE PROTEIN_DIOXYGENASE"/>
    <property type="match status" value="1"/>
</dbReference>
<dbReference type="Gene3D" id="3.10.180.10">
    <property type="entry name" value="2,3-Dihydroxybiphenyl 1,2-Dioxygenase, domain 1"/>
    <property type="match status" value="1"/>
</dbReference>
<proteinExistence type="predicted"/>
<evidence type="ECO:0000259" key="1">
    <source>
        <dbReference type="PROSITE" id="PS51819"/>
    </source>
</evidence>
<dbReference type="InterPro" id="IPR004360">
    <property type="entry name" value="Glyas_Fos-R_dOase_dom"/>
</dbReference>
<sequence>MPRRSVGAVALLVPDYQEAIDYFVGTLGFTLIEDTRHSEGKRWVRVSPGAGTPLLLAEANGERQRAAIGNQSGGRVFLFLTTDDFWRDYRDYVSRGVEFEEEPRQEAYGTVAVFTDTYGNRWDLIEPSSS</sequence>
<dbReference type="InterPro" id="IPR029068">
    <property type="entry name" value="Glyas_Bleomycin-R_OHBP_Dase"/>
</dbReference>
<feature type="domain" description="VOC" evidence="1">
    <location>
        <begin position="5"/>
        <end position="127"/>
    </location>
</feature>
<organism evidence="2">
    <name type="scientific">Boseongicola sp. SB0664_bin_43</name>
    <dbReference type="NCBI Taxonomy" id="2604844"/>
    <lineage>
        <taxon>Bacteria</taxon>
        <taxon>Pseudomonadati</taxon>
        <taxon>Pseudomonadota</taxon>
        <taxon>Alphaproteobacteria</taxon>
        <taxon>Rhodobacterales</taxon>
        <taxon>Paracoccaceae</taxon>
        <taxon>Boseongicola</taxon>
    </lineage>
</organism>
<comment type="caution">
    <text evidence="2">The sequence shown here is derived from an EMBL/GenBank/DDBJ whole genome shotgun (WGS) entry which is preliminary data.</text>
</comment>
<dbReference type="AlphaFoldDB" id="A0A6B0Y3T4"/>
<dbReference type="EMBL" id="VXRY01000259">
    <property type="protein sequence ID" value="MXY33716.1"/>
    <property type="molecule type" value="Genomic_DNA"/>
</dbReference>
<dbReference type="PANTHER" id="PTHR36437">
    <property type="entry name" value="GLYOXALASE/BLEOMYCIN RESISTANCE PROTEIN/DIOXYGENASE"/>
    <property type="match status" value="1"/>
</dbReference>
<dbReference type="Pfam" id="PF00903">
    <property type="entry name" value="Glyoxalase"/>
    <property type="match status" value="1"/>
</dbReference>
<gene>
    <name evidence="2" type="ORF">F4Y60_06435</name>
</gene>
<dbReference type="InterPro" id="IPR037523">
    <property type="entry name" value="VOC_core"/>
</dbReference>
<dbReference type="PROSITE" id="PS51819">
    <property type="entry name" value="VOC"/>
    <property type="match status" value="1"/>
</dbReference>
<accession>A0A6B0Y3T4</accession>
<dbReference type="SUPFAM" id="SSF54593">
    <property type="entry name" value="Glyoxalase/Bleomycin resistance protein/Dihydroxybiphenyl dioxygenase"/>
    <property type="match status" value="1"/>
</dbReference>
<name>A0A6B0Y3T4_9RHOB</name>
<evidence type="ECO:0000313" key="2">
    <source>
        <dbReference type="EMBL" id="MXY33716.1"/>
    </source>
</evidence>
<reference evidence="2" key="1">
    <citation type="submission" date="2019-09" db="EMBL/GenBank/DDBJ databases">
        <title>Characterisation of the sponge microbiome using genome-centric metagenomics.</title>
        <authorList>
            <person name="Engelberts J.P."/>
            <person name="Robbins S.J."/>
            <person name="De Goeij J.M."/>
            <person name="Aranda M."/>
            <person name="Bell S.C."/>
            <person name="Webster N.S."/>
        </authorList>
    </citation>
    <scope>NUCLEOTIDE SEQUENCE</scope>
    <source>
        <strain evidence="2">SB0664_bin_43</strain>
    </source>
</reference>